<comment type="caution">
    <text evidence="11">The sequence shown here is derived from an EMBL/GenBank/DDBJ whole genome shotgun (WGS) entry which is preliminary data.</text>
</comment>
<evidence type="ECO:0000313" key="12">
    <source>
        <dbReference type="Proteomes" id="UP000677803"/>
    </source>
</evidence>
<dbReference type="SMART" id="SM00329">
    <property type="entry name" value="BPI2"/>
    <property type="match status" value="1"/>
</dbReference>
<gene>
    <name evidence="11" type="ORF">MMEN_LOCUS21438</name>
</gene>
<dbReference type="PANTHER" id="PTHR10504:SF132">
    <property type="entry name" value="BACTERICIDAL PERMEABILITY-INCREASING PROTEIN"/>
    <property type="match status" value="1"/>
</dbReference>
<dbReference type="FunFam" id="3.15.10.10:FF:000001">
    <property type="entry name" value="phospholipid transfer protein-like"/>
    <property type="match status" value="1"/>
</dbReference>
<keyword evidence="7" id="KW-0399">Innate immunity</keyword>
<dbReference type="InterPro" id="IPR032942">
    <property type="entry name" value="BPI/LBP/Plunc"/>
</dbReference>
<dbReference type="FunFam" id="3.15.20.10:FF:000001">
    <property type="entry name" value="Phospholipid transfer protein"/>
    <property type="match status" value="1"/>
</dbReference>
<evidence type="ECO:0000256" key="2">
    <source>
        <dbReference type="ARBA" id="ARBA00007292"/>
    </source>
</evidence>
<accession>A0A8S4BSP7</accession>
<comment type="similarity">
    <text evidence="2">Belongs to the BPI/LBP/Plunc superfamily. BPI/LBP family.</text>
</comment>
<organism evidence="11 12">
    <name type="scientific">Menidia menidia</name>
    <name type="common">Atlantic silverside</name>
    <dbReference type="NCBI Taxonomy" id="238744"/>
    <lineage>
        <taxon>Eukaryota</taxon>
        <taxon>Metazoa</taxon>
        <taxon>Chordata</taxon>
        <taxon>Craniata</taxon>
        <taxon>Vertebrata</taxon>
        <taxon>Euteleostomi</taxon>
        <taxon>Actinopterygii</taxon>
        <taxon>Neopterygii</taxon>
        <taxon>Teleostei</taxon>
        <taxon>Neoteleostei</taxon>
        <taxon>Acanthomorphata</taxon>
        <taxon>Ovalentaria</taxon>
        <taxon>Atherinomorphae</taxon>
        <taxon>Atheriniformes</taxon>
        <taxon>Atherinopsidae</taxon>
        <taxon>Menidiinae</taxon>
        <taxon>Menidia</taxon>
    </lineage>
</organism>
<comment type="domain">
    <text evidence="7">The N- and C-terminal barrels adopt an identical fold despite having only 13% of conserved residues.</text>
</comment>
<evidence type="ECO:0000256" key="6">
    <source>
        <dbReference type="PIRSR" id="PIRSR002417-50"/>
    </source>
</evidence>
<dbReference type="GO" id="GO:0008289">
    <property type="term" value="F:lipid binding"/>
    <property type="evidence" value="ECO:0007669"/>
    <property type="project" value="InterPro"/>
</dbReference>
<comment type="subunit">
    <text evidence="7">Monomer. Homodimer; disulfide-linked.</text>
</comment>
<dbReference type="OrthoDB" id="9938407at2759"/>
<evidence type="ECO:0000256" key="4">
    <source>
        <dbReference type="ARBA" id="ARBA00023157"/>
    </source>
</evidence>
<keyword evidence="7" id="KW-0044">Antibiotic</keyword>
<dbReference type="GO" id="GO:0050829">
    <property type="term" value="P:defense response to Gram-negative bacterium"/>
    <property type="evidence" value="ECO:0007669"/>
    <property type="project" value="UniProtKB-UniRule"/>
</dbReference>
<dbReference type="Pfam" id="PF01273">
    <property type="entry name" value="LBP_BPI_CETP"/>
    <property type="match status" value="1"/>
</dbReference>
<dbReference type="SMART" id="SM00328">
    <property type="entry name" value="BPI1"/>
    <property type="match status" value="1"/>
</dbReference>
<keyword evidence="4 6" id="KW-1015">Disulfide bond</keyword>
<dbReference type="InterPro" id="IPR017942">
    <property type="entry name" value="Lipid-bd_serum_glycop_N"/>
</dbReference>
<dbReference type="GO" id="GO:0045087">
    <property type="term" value="P:innate immune response"/>
    <property type="evidence" value="ECO:0007669"/>
    <property type="project" value="UniProtKB-UniRule"/>
</dbReference>
<name>A0A8S4BSP7_9TELE</name>
<comment type="domain">
    <text evidence="7">The N-terminal region may be exposed to the interior of the granule, whereas the C-terminal portion may be embedded in the membrane. During phagocytosis and degranulation, proteases may be released and activated and cleave BPI at the junction of the N- and C-terminal portions of the molecule, providing controlled release of the N-terminal antibacterial fragment when bacteria are ingested.</text>
</comment>
<protein>
    <recommendedName>
        <fullName evidence="7">Bactericidal permeability-increasing protein</fullName>
        <shortName evidence="7">BPI</shortName>
    </recommendedName>
</protein>
<dbReference type="Gene3D" id="3.15.20.10">
    <property type="entry name" value="Bactericidal permeability-increasing protein, domain 2"/>
    <property type="match status" value="1"/>
</dbReference>
<comment type="function">
    <text evidence="7">The cytotoxic action of BPI is limited to many species of Gram-negative bacteria; this specificity may be explained by a strong affinity of the very basic N-terminal half for the negatively charged lipopolysaccharides that are unique to the Gram-negative bacterial outer envelope.</text>
</comment>
<evidence type="ECO:0000256" key="1">
    <source>
        <dbReference type="ARBA" id="ARBA00004613"/>
    </source>
</evidence>
<dbReference type="Proteomes" id="UP000677803">
    <property type="component" value="Unassembled WGS sequence"/>
</dbReference>
<dbReference type="Gene3D" id="3.15.10.10">
    <property type="entry name" value="Bactericidal permeability-increasing protein, domain 1"/>
    <property type="match status" value="1"/>
</dbReference>
<dbReference type="PANTHER" id="PTHR10504">
    <property type="entry name" value="BACTERICIDAL PERMEABILITY-INCREASING BPI PROTEIN-RELATED"/>
    <property type="match status" value="1"/>
</dbReference>
<feature type="chain" id="PRO_5035825659" description="Bactericidal permeability-increasing protein" evidence="8">
    <location>
        <begin position="18"/>
        <end position="486"/>
    </location>
</feature>
<evidence type="ECO:0000313" key="11">
    <source>
        <dbReference type="EMBL" id="CAG6021221.1"/>
    </source>
</evidence>
<feature type="domain" description="Lipid-binding serum glycoprotein N-terminal" evidence="9">
    <location>
        <begin position="26"/>
        <end position="257"/>
    </location>
</feature>
<evidence type="ECO:0000256" key="5">
    <source>
        <dbReference type="ARBA" id="ARBA00023180"/>
    </source>
</evidence>
<evidence type="ECO:0000259" key="10">
    <source>
        <dbReference type="SMART" id="SM00329"/>
    </source>
</evidence>
<dbReference type="InterPro" id="IPR017943">
    <property type="entry name" value="Bactericidal_perm-incr_a/b_dom"/>
</dbReference>
<dbReference type="GO" id="GO:0005615">
    <property type="term" value="C:extracellular space"/>
    <property type="evidence" value="ECO:0007669"/>
    <property type="project" value="UniProtKB-UniRule"/>
</dbReference>
<evidence type="ECO:0000256" key="8">
    <source>
        <dbReference type="SAM" id="SignalP"/>
    </source>
</evidence>
<feature type="disulfide bond" evidence="6">
    <location>
        <begin position="151"/>
        <end position="190"/>
    </location>
</feature>
<keyword evidence="7" id="KW-0929">Antimicrobial</keyword>
<dbReference type="InterPro" id="IPR001124">
    <property type="entry name" value="Lipid-bd_serum_glycop_C"/>
</dbReference>
<evidence type="ECO:0000256" key="7">
    <source>
        <dbReference type="RuleBase" id="RU369039"/>
    </source>
</evidence>
<dbReference type="InterPro" id="IPR030675">
    <property type="entry name" value="BPI/LBP"/>
</dbReference>
<dbReference type="AlphaFoldDB" id="A0A8S4BSP7"/>
<keyword evidence="12" id="KW-1185">Reference proteome</keyword>
<dbReference type="Pfam" id="PF02886">
    <property type="entry name" value="LBP_BPI_CETP_C"/>
    <property type="match status" value="1"/>
</dbReference>
<keyword evidence="3 7" id="KW-0964">Secreted</keyword>
<dbReference type="PIRSF" id="PIRSF002417">
    <property type="entry name" value="Lipid_binding_protein"/>
    <property type="match status" value="1"/>
</dbReference>
<comment type="subcellular location">
    <subcellularLocation>
        <location evidence="1 7">Secreted</location>
    </subcellularLocation>
</comment>
<dbReference type="EMBL" id="CAJRST010041110">
    <property type="protein sequence ID" value="CAG6021221.1"/>
    <property type="molecule type" value="Genomic_DNA"/>
</dbReference>
<keyword evidence="7" id="KW-0391">Immunity</keyword>
<sequence length="486" mass="52284">MLSFLIAMLMTLSCTCGENPAIKATLSNKGLQYGKHVVAGLIQEMLKHVTFPDISGAIDIHVGKIHYTFTGVTITKCDFPEPSVMFSQEHNGLTASISGFNAALTGRWKTSFGILHDSGSFSMVIFNLGVTSEVALGMDANGHPSVTSISCNARIGDANVRFRGGASWVFNKFVGYFKRQMIEEMERQVCPVVHESIDSLEYHLQTMNGIAAHHSLTHISYDVDQVLTLDLPLNDSPIVSASSLKFGLKGEFYSTKTHKEPPFVAKPFNLTEQPGYMVSLGLSEFTLNSASYGYFSAGALEALITDSMIPPFSPVHLNTSSMGLFIPELPKRFPGLAMNLQVYARESPVFSIQSGAVKLDVQVCVKAVAIAPNGTQIPLFKLNADSELSGKMLIADELLKGSVMLDNLTLALVSSEVGPVKIAALESALKGALKIGVLPQVNAKLEKGFILPRMKHAQLVNSVLTVEEGFIAVSSDALILPGGSLI</sequence>
<reference evidence="11" key="1">
    <citation type="submission" date="2021-05" db="EMBL/GenBank/DDBJ databases">
        <authorList>
            <person name="Tigano A."/>
        </authorList>
    </citation>
    <scope>NUCLEOTIDE SEQUENCE</scope>
</reference>
<keyword evidence="5 7" id="KW-0325">Glycoprotein</keyword>
<dbReference type="SUPFAM" id="SSF55394">
    <property type="entry name" value="Bactericidal permeability-increasing protein, BPI"/>
    <property type="match status" value="2"/>
</dbReference>
<proteinExistence type="inferred from homology"/>
<feature type="signal peptide" evidence="8">
    <location>
        <begin position="1"/>
        <end position="17"/>
    </location>
</feature>
<evidence type="ECO:0000256" key="3">
    <source>
        <dbReference type="ARBA" id="ARBA00022525"/>
    </source>
</evidence>
<feature type="domain" description="Lipid-binding serum glycoprotein C-terminal" evidence="10">
    <location>
        <begin position="272"/>
        <end position="475"/>
    </location>
</feature>
<keyword evidence="7 8" id="KW-0732">Signal</keyword>
<evidence type="ECO:0000259" key="9">
    <source>
        <dbReference type="SMART" id="SM00328"/>
    </source>
</evidence>